<feature type="compositionally biased region" description="Basic residues" evidence="11">
    <location>
        <begin position="598"/>
        <end position="612"/>
    </location>
</feature>
<evidence type="ECO:0000313" key="15">
    <source>
        <dbReference type="Proteomes" id="UP000268162"/>
    </source>
</evidence>
<feature type="non-terminal residue" evidence="14">
    <location>
        <position position="1"/>
    </location>
</feature>
<name>A0A4P9ZWJ1_9FUNG</name>
<feature type="non-terminal residue" evidence="14">
    <location>
        <position position="691"/>
    </location>
</feature>
<dbReference type="GO" id="GO:0005730">
    <property type="term" value="C:nucleolus"/>
    <property type="evidence" value="ECO:0007669"/>
    <property type="project" value="UniProtKB-SubCell"/>
</dbReference>
<keyword evidence="5 9" id="KW-0378">Hydrolase</keyword>
<dbReference type="STRING" id="215637.A0A4P9ZWJ1"/>
<dbReference type="Gene3D" id="3.40.50.300">
    <property type="entry name" value="P-loop containing nucleotide triphosphate hydrolases"/>
    <property type="match status" value="2"/>
</dbReference>
<dbReference type="PROSITE" id="PS51194">
    <property type="entry name" value="HELICASE_CTER"/>
    <property type="match status" value="1"/>
</dbReference>
<dbReference type="GO" id="GO:0006364">
    <property type="term" value="P:rRNA processing"/>
    <property type="evidence" value="ECO:0007669"/>
    <property type="project" value="UniProtKB-KW"/>
</dbReference>
<evidence type="ECO:0000256" key="2">
    <source>
        <dbReference type="ARBA" id="ARBA00022517"/>
    </source>
</evidence>
<dbReference type="InterPro" id="IPR027417">
    <property type="entry name" value="P-loop_NTPase"/>
</dbReference>
<evidence type="ECO:0000256" key="3">
    <source>
        <dbReference type="ARBA" id="ARBA00022552"/>
    </source>
</evidence>
<dbReference type="EC" id="3.6.4.13" evidence="10"/>
<dbReference type="Pfam" id="PF00270">
    <property type="entry name" value="DEAD"/>
    <property type="match status" value="1"/>
</dbReference>
<gene>
    <name evidence="14" type="ORF">BJ085DRAFT_2256</name>
</gene>
<dbReference type="CDD" id="cd18787">
    <property type="entry name" value="SF2_C_DEAD"/>
    <property type="match status" value="1"/>
</dbReference>
<sequence>KRKNNNAVREQRKKLRDQEQLEMVQLEERAMNFSPPSTAVGDGSTFIFDTLPISKLTAEGLKRAKFQELTEIQRKAIPMGLRRRDILGAAMTGSGKTLAFLVPMLEILYRERWSREDGIGAMIIAPTRELAVQIFNVLTKVGRNHSFSAGLIIGGKNLKEEQKRIVGLNIIICTPGRLLQHMNETPNFDCDNLKVLILDEADRILDMGFKSTLNAIIENLPRDRHTWLFSATQTKSVKDLARLSLRDPEYVAVHDKSETSTPTKLSQHYLLCELHQKIDFLFSFLKAHPNTKILVFMSTCKQVRYLYEAFTRLEPGFRLLQLHGRQNQFRRVEIFEKFLATKHAIMLATDVAARGLDFPEVNWVIQMDCPEDVATYIHRVGRTARYESEGNGLLLLLPSEETSMVTKLREKRVPIESIKVKENRTLATKQKLQFLCFQEPEIKYLAQKAFVTYMKSIHLQKDKEVFDVHAMPADEFAESLGLSGAPKITMIKKSKSKNQNQLPAVLSDSEQEDEDVEEGEKQDTDKPDRPKNKADRMFNRKNTTVLADHYAKLVDRSDHLDGPVSDNEDEDIFVVKRVIPVEEGVDSLIEEYQPAPKQGRRQQARQRKKQQKVVHNDKVLFDDEGQQLHGYGLKSEAEVAQEEGPLAAKIAERMQRERAGVAEHDALDKQEAKQRRQAKRLKIRQREREAM</sequence>
<evidence type="ECO:0000256" key="4">
    <source>
        <dbReference type="ARBA" id="ARBA00022741"/>
    </source>
</evidence>
<feature type="compositionally biased region" description="Basic and acidic residues" evidence="11">
    <location>
        <begin position="652"/>
        <end position="674"/>
    </location>
</feature>
<dbReference type="SUPFAM" id="SSF52540">
    <property type="entry name" value="P-loop containing nucleoside triphosphate hydrolases"/>
    <property type="match status" value="1"/>
</dbReference>
<keyword evidence="3" id="KW-0698">rRNA processing</keyword>
<evidence type="ECO:0000256" key="11">
    <source>
        <dbReference type="SAM" id="MobiDB-lite"/>
    </source>
</evidence>
<comment type="similarity">
    <text evidence="9">Belongs to the DEAD box helicase family.</text>
</comment>
<dbReference type="EMBL" id="ML002522">
    <property type="protein sequence ID" value="RKP37232.1"/>
    <property type="molecule type" value="Genomic_DNA"/>
</dbReference>
<feature type="region of interest" description="Disordered" evidence="11">
    <location>
        <begin position="494"/>
        <end position="540"/>
    </location>
</feature>
<organism evidence="14 15">
    <name type="scientific">Dimargaris cristalligena</name>
    <dbReference type="NCBI Taxonomy" id="215637"/>
    <lineage>
        <taxon>Eukaryota</taxon>
        <taxon>Fungi</taxon>
        <taxon>Fungi incertae sedis</taxon>
        <taxon>Zoopagomycota</taxon>
        <taxon>Kickxellomycotina</taxon>
        <taxon>Dimargaritomycetes</taxon>
        <taxon>Dimargaritales</taxon>
        <taxon>Dimargaritaceae</taxon>
        <taxon>Dimargaris</taxon>
    </lineage>
</organism>
<keyword evidence="6 9" id="KW-0347">Helicase</keyword>
<accession>A0A4P9ZWJ1</accession>
<feature type="domain" description="Helicase ATP-binding" evidence="12">
    <location>
        <begin position="77"/>
        <end position="251"/>
    </location>
</feature>
<feature type="region of interest" description="Disordered" evidence="11">
    <location>
        <begin position="593"/>
        <end position="627"/>
    </location>
</feature>
<evidence type="ECO:0000259" key="12">
    <source>
        <dbReference type="PROSITE" id="PS51192"/>
    </source>
</evidence>
<feature type="compositionally biased region" description="Basic and acidic residues" evidence="11">
    <location>
        <begin position="519"/>
        <end position="538"/>
    </location>
</feature>
<dbReference type="GO" id="GO:0016887">
    <property type="term" value="F:ATP hydrolysis activity"/>
    <property type="evidence" value="ECO:0007669"/>
    <property type="project" value="RHEA"/>
</dbReference>
<keyword evidence="8 10" id="KW-0694">RNA-binding</keyword>
<feature type="region of interest" description="Disordered" evidence="11">
    <location>
        <begin position="652"/>
        <end position="691"/>
    </location>
</feature>
<dbReference type="InterPro" id="IPR000629">
    <property type="entry name" value="RNA-helicase_DEAD-box_CS"/>
</dbReference>
<dbReference type="GO" id="GO:0003723">
    <property type="term" value="F:RNA binding"/>
    <property type="evidence" value="ECO:0007669"/>
    <property type="project" value="UniProtKB-UniRule"/>
</dbReference>
<keyword evidence="2" id="KW-0690">Ribosome biogenesis</keyword>
<dbReference type="Pfam" id="PF00271">
    <property type="entry name" value="Helicase_C"/>
    <property type="match status" value="1"/>
</dbReference>
<keyword evidence="15" id="KW-1185">Reference proteome</keyword>
<dbReference type="GO" id="GO:0003724">
    <property type="term" value="F:RNA helicase activity"/>
    <property type="evidence" value="ECO:0007669"/>
    <property type="project" value="UniProtKB-EC"/>
</dbReference>
<dbReference type="InterPro" id="IPR025313">
    <property type="entry name" value="SPB4-like_CTE"/>
</dbReference>
<proteinExistence type="inferred from homology"/>
<dbReference type="SMART" id="SM00487">
    <property type="entry name" value="DEXDc"/>
    <property type="match status" value="1"/>
</dbReference>
<reference evidence="15" key="1">
    <citation type="journal article" date="2018" name="Nat. Microbiol.">
        <title>Leveraging single-cell genomics to expand the fungal tree of life.</title>
        <authorList>
            <person name="Ahrendt S.R."/>
            <person name="Quandt C.A."/>
            <person name="Ciobanu D."/>
            <person name="Clum A."/>
            <person name="Salamov A."/>
            <person name="Andreopoulos B."/>
            <person name="Cheng J.F."/>
            <person name="Woyke T."/>
            <person name="Pelin A."/>
            <person name="Henrissat B."/>
            <person name="Reynolds N.K."/>
            <person name="Benny G.L."/>
            <person name="Smith M.E."/>
            <person name="James T.Y."/>
            <person name="Grigoriev I.V."/>
        </authorList>
    </citation>
    <scope>NUCLEOTIDE SEQUENCE [LARGE SCALE GENOMIC DNA]</scope>
    <source>
        <strain evidence="15">RSA 468</strain>
    </source>
</reference>
<evidence type="ECO:0000313" key="14">
    <source>
        <dbReference type="EMBL" id="RKP37232.1"/>
    </source>
</evidence>
<protein>
    <recommendedName>
        <fullName evidence="10">ATP-dependent RNA helicase</fullName>
        <ecNumber evidence="10">3.6.4.13</ecNumber>
    </recommendedName>
</protein>
<evidence type="ECO:0000256" key="8">
    <source>
        <dbReference type="ARBA" id="ARBA00022884"/>
    </source>
</evidence>
<evidence type="ECO:0000256" key="10">
    <source>
        <dbReference type="RuleBase" id="RU365068"/>
    </source>
</evidence>
<evidence type="ECO:0000259" key="13">
    <source>
        <dbReference type="PROSITE" id="PS51194"/>
    </source>
</evidence>
<evidence type="ECO:0000256" key="7">
    <source>
        <dbReference type="ARBA" id="ARBA00022840"/>
    </source>
</evidence>
<dbReference type="PROSITE" id="PS00039">
    <property type="entry name" value="DEAD_ATP_HELICASE"/>
    <property type="match status" value="1"/>
</dbReference>
<comment type="subcellular location">
    <subcellularLocation>
        <location evidence="1">Nucleus</location>
        <location evidence="1">Nucleolus</location>
    </subcellularLocation>
</comment>
<feature type="compositionally biased region" description="Acidic residues" evidence="11">
    <location>
        <begin position="509"/>
        <end position="518"/>
    </location>
</feature>
<dbReference type="SMART" id="SM00490">
    <property type="entry name" value="HELICc"/>
    <property type="match status" value="1"/>
</dbReference>
<dbReference type="PROSITE" id="PS51192">
    <property type="entry name" value="HELICASE_ATP_BIND_1"/>
    <property type="match status" value="1"/>
</dbReference>
<comment type="function">
    <text evidence="10">RNA helicase.</text>
</comment>
<dbReference type="InterPro" id="IPR001650">
    <property type="entry name" value="Helicase_C-like"/>
</dbReference>
<dbReference type="InterPro" id="IPR014001">
    <property type="entry name" value="Helicase_ATP-bd"/>
</dbReference>
<evidence type="ECO:0000256" key="1">
    <source>
        <dbReference type="ARBA" id="ARBA00004604"/>
    </source>
</evidence>
<dbReference type="SMART" id="SM01178">
    <property type="entry name" value="DUF4217"/>
    <property type="match status" value="1"/>
</dbReference>
<keyword evidence="7 9" id="KW-0067">ATP-binding</keyword>
<dbReference type="GO" id="GO:0005524">
    <property type="term" value="F:ATP binding"/>
    <property type="evidence" value="ECO:0007669"/>
    <property type="project" value="UniProtKB-UniRule"/>
</dbReference>
<dbReference type="InterPro" id="IPR011545">
    <property type="entry name" value="DEAD/DEAH_box_helicase_dom"/>
</dbReference>
<evidence type="ECO:0000256" key="9">
    <source>
        <dbReference type="RuleBase" id="RU000492"/>
    </source>
</evidence>
<dbReference type="Proteomes" id="UP000268162">
    <property type="component" value="Unassembled WGS sequence"/>
</dbReference>
<keyword evidence="4 9" id="KW-0547">Nucleotide-binding</keyword>
<dbReference type="Pfam" id="PF13959">
    <property type="entry name" value="CTE_SPB4"/>
    <property type="match status" value="1"/>
</dbReference>
<comment type="catalytic activity">
    <reaction evidence="10">
        <text>ATP + H2O = ADP + phosphate + H(+)</text>
        <dbReference type="Rhea" id="RHEA:13065"/>
        <dbReference type="ChEBI" id="CHEBI:15377"/>
        <dbReference type="ChEBI" id="CHEBI:15378"/>
        <dbReference type="ChEBI" id="CHEBI:30616"/>
        <dbReference type="ChEBI" id="CHEBI:43474"/>
        <dbReference type="ChEBI" id="CHEBI:456216"/>
        <dbReference type="EC" id="3.6.4.13"/>
    </reaction>
</comment>
<dbReference type="PANTHER" id="PTHR24031">
    <property type="entry name" value="RNA HELICASE"/>
    <property type="match status" value="1"/>
</dbReference>
<dbReference type="CDD" id="cd17941">
    <property type="entry name" value="DEADc_DDX10"/>
    <property type="match status" value="1"/>
</dbReference>
<dbReference type="AlphaFoldDB" id="A0A4P9ZWJ1"/>
<evidence type="ECO:0000256" key="6">
    <source>
        <dbReference type="ARBA" id="ARBA00022806"/>
    </source>
</evidence>
<evidence type="ECO:0000256" key="5">
    <source>
        <dbReference type="ARBA" id="ARBA00022801"/>
    </source>
</evidence>
<feature type="domain" description="Helicase C-terminal" evidence="13">
    <location>
        <begin position="277"/>
        <end position="426"/>
    </location>
</feature>
<comment type="domain">
    <text evidence="10">The Q motif is unique to and characteristic of the DEAD box family of RNA helicases and controls ATP binding and hydrolysis.</text>
</comment>